<gene>
    <name evidence="1" type="ORF">K1T71_012785</name>
</gene>
<reference evidence="1 2" key="1">
    <citation type="journal article" date="2021" name="Front. Genet.">
        <title>Chromosome-Level Genome Assembly Reveals Significant Gene Expansion in the Toll and IMD Signaling Pathways of Dendrolimus kikuchii.</title>
        <authorList>
            <person name="Zhou J."/>
            <person name="Wu P."/>
            <person name="Xiong Z."/>
            <person name="Liu N."/>
            <person name="Zhao N."/>
            <person name="Ji M."/>
            <person name="Qiu Y."/>
            <person name="Yang B."/>
        </authorList>
    </citation>
    <scope>NUCLEOTIDE SEQUENCE [LARGE SCALE GENOMIC DNA]</scope>
    <source>
        <strain evidence="1">Ann1</strain>
    </source>
</reference>
<dbReference type="EMBL" id="CM034410">
    <property type="protein sequence ID" value="KAJ0171235.1"/>
    <property type="molecule type" value="Genomic_DNA"/>
</dbReference>
<name>A0ACC1CI80_9NEOP</name>
<accession>A0ACC1CI80</accession>
<evidence type="ECO:0000313" key="1">
    <source>
        <dbReference type="EMBL" id="KAJ0171235.1"/>
    </source>
</evidence>
<protein>
    <submittedName>
        <fullName evidence="1">Uncharacterized protein</fullName>
    </submittedName>
</protein>
<evidence type="ECO:0000313" key="2">
    <source>
        <dbReference type="Proteomes" id="UP000824533"/>
    </source>
</evidence>
<organism evidence="1 2">
    <name type="scientific">Dendrolimus kikuchii</name>
    <dbReference type="NCBI Taxonomy" id="765133"/>
    <lineage>
        <taxon>Eukaryota</taxon>
        <taxon>Metazoa</taxon>
        <taxon>Ecdysozoa</taxon>
        <taxon>Arthropoda</taxon>
        <taxon>Hexapoda</taxon>
        <taxon>Insecta</taxon>
        <taxon>Pterygota</taxon>
        <taxon>Neoptera</taxon>
        <taxon>Endopterygota</taxon>
        <taxon>Lepidoptera</taxon>
        <taxon>Glossata</taxon>
        <taxon>Ditrysia</taxon>
        <taxon>Bombycoidea</taxon>
        <taxon>Lasiocampidae</taxon>
        <taxon>Dendrolimus</taxon>
    </lineage>
</organism>
<keyword evidence="2" id="KW-1185">Reference proteome</keyword>
<dbReference type="Proteomes" id="UP000824533">
    <property type="component" value="Linkage Group LG24"/>
</dbReference>
<proteinExistence type="predicted"/>
<sequence length="116" mass="12993">MWQHGNSRAHVQFNTMGGHGHGPPYTIPPYTQFTHKGIPQLEELEKELAAKGLRDPWIRNEAWRYHPGFGTRWGRARRVFFRGLPLGAGLAVLTVAFERLTGGGDAHGHGHGDDHH</sequence>
<comment type="caution">
    <text evidence="1">The sequence shown here is derived from an EMBL/GenBank/DDBJ whole genome shotgun (WGS) entry which is preliminary data.</text>
</comment>